<evidence type="ECO:0000256" key="3">
    <source>
        <dbReference type="ARBA" id="ARBA00022679"/>
    </source>
</evidence>
<dbReference type="EC" id="2.7.13.3" evidence="2"/>
<feature type="domain" description="Histidine kinase" evidence="7">
    <location>
        <begin position="508"/>
        <end position="725"/>
    </location>
</feature>
<dbReference type="AlphaFoldDB" id="A0A1H6Y7J1"/>
<accession>A0A1H6Y7J1</accession>
<dbReference type="GO" id="GO:0000155">
    <property type="term" value="F:phosphorelay sensor kinase activity"/>
    <property type="evidence" value="ECO:0007669"/>
    <property type="project" value="TreeGrafter"/>
</dbReference>
<dbReference type="InterPro" id="IPR005467">
    <property type="entry name" value="His_kinase_dom"/>
</dbReference>
<reference evidence="8 9" key="1">
    <citation type="submission" date="2016-10" db="EMBL/GenBank/DDBJ databases">
        <authorList>
            <person name="de Groot N.N."/>
        </authorList>
    </citation>
    <scope>NUCLEOTIDE SEQUENCE [LARGE SCALE GENOMIC DNA]</scope>
    <source>
        <strain evidence="8 9">DSM 373</strain>
    </source>
</reference>
<keyword evidence="4" id="KW-0547">Nucleotide-binding</keyword>
<evidence type="ECO:0000256" key="2">
    <source>
        <dbReference type="ARBA" id="ARBA00012438"/>
    </source>
</evidence>
<evidence type="ECO:0000256" key="5">
    <source>
        <dbReference type="ARBA" id="ARBA00022777"/>
    </source>
</evidence>
<dbReference type="InterPro" id="IPR003594">
    <property type="entry name" value="HATPase_dom"/>
</dbReference>
<dbReference type="SMART" id="SM00387">
    <property type="entry name" value="HATPase_c"/>
    <property type="match status" value="2"/>
</dbReference>
<dbReference type="Pfam" id="PF02518">
    <property type="entry name" value="HATPase_c"/>
    <property type="match status" value="1"/>
</dbReference>
<evidence type="ECO:0000313" key="9">
    <source>
        <dbReference type="Proteomes" id="UP000199250"/>
    </source>
</evidence>
<dbReference type="InterPro" id="IPR036890">
    <property type="entry name" value="HATPase_C_sf"/>
</dbReference>
<evidence type="ECO:0000256" key="1">
    <source>
        <dbReference type="ARBA" id="ARBA00000085"/>
    </source>
</evidence>
<dbReference type="PANTHER" id="PTHR44936:SF10">
    <property type="entry name" value="SENSOR PROTEIN RSTB"/>
    <property type="match status" value="1"/>
</dbReference>
<protein>
    <recommendedName>
        <fullName evidence="2">histidine kinase</fullName>
        <ecNumber evidence="2">2.7.13.3</ecNumber>
    </recommendedName>
</protein>
<dbReference type="OrthoDB" id="9816482at2"/>
<gene>
    <name evidence="8" type="ORF">SAMN04244572_03717</name>
</gene>
<dbReference type="RefSeq" id="WP_090734425.1">
    <property type="nucleotide sequence ID" value="NZ_FNYQ01000086.1"/>
</dbReference>
<evidence type="ECO:0000313" key="8">
    <source>
        <dbReference type="EMBL" id="SEJ37268.1"/>
    </source>
</evidence>
<name>A0A1H6Y7J1_9GAMM</name>
<evidence type="ECO:0000256" key="4">
    <source>
        <dbReference type="ARBA" id="ARBA00022741"/>
    </source>
</evidence>
<evidence type="ECO:0000259" key="7">
    <source>
        <dbReference type="PROSITE" id="PS50109"/>
    </source>
</evidence>
<dbReference type="Pfam" id="PF13589">
    <property type="entry name" value="HATPase_c_3"/>
    <property type="match status" value="1"/>
</dbReference>
<evidence type="ECO:0000256" key="6">
    <source>
        <dbReference type="ARBA" id="ARBA00022840"/>
    </source>
</evidence>
<keyword evidence="3" id="KW-0808">Transferase</keyword>
<dbReference type="Gene3D" id="3.30.565.10">
    <property type="entry name" value="Histidine kinase-like ATPase, C-terminal domain"/>
    <property type="match status" value="2"/>
</dbReference>
<comment type="catalytic activity">
    <reaction evidence="1">
        <text>ATP + protein L-histidine = ADP + protein N-phospho-L-histidine.</text>
        <dbReference type="EC" id="2.7.13.3"/>
    </reaction>
</comment>
<sequence length="725" mass="81111">MSSIFKNFTVDAGLLRELGERLVGRPEVALAELVKNGYDADASEVVISFSDDSIAVSDNGSGMSEEEFERFWLRVGTTHKQIDRFSDSGRELTGSKGVGRLAVQFLGTGVELISRKIGEAGFRASVDWEEAVSSGDLVSAKAELYLGAADESIAGRYPHGTLVRVTGLKRSWDSELLKNLARELWFLQPPEVHGHGLPIKNGLRVILEGVSDKEYGEFDAQMRSALDNWIAVISGTLEHGVDGEEVEICVEFQDGQRFKQKFAPSAKFLDKALYRIYVYKLSHRQKSGVKVKTARDYFREFGGVHIYDGGFRLPFYGGGDQDWLRLEYDHSHRLNKSQLLPAELQVSSGLNDLPTNGRIFGWVQISTAHERIRAEVEASDGDSRVASGEYLNVQVTRDRLIDNQAFSVLRDIVRWGIDFYAMRSYERKQIRIAQEKLEIPVTTKERSKIREMLFQLSLKSPTKLHDEIEAVTEQFERLESLELTRQKAINSERILLAALATSGMAAIAMEHELGKELTVLENIVAKLDAGVPVSAPEMRSAVINWSNRTGRARKLFSPVMTAHDREEYKPYKAWRVISQIVDNSEALLREVEVDVSGVPKNMILPNATVAAWNAVFQNVIINAVNAMINSDRRSIFCEGLVDGKKHFIHVMDTGVGVSLLDSDELFKPFVRRLEIPEERKALGLGGMGMGLTIVKMVADSIGCGVSFVEPRLGYKTSFRIEWTVE</sequence>
<dbReference type="Proteomes" id="UP000199250">
    <property type="component" value="Unassembled WGS sequence"/>
</dbReference>
<dbReference type="PANTHER" id="PTHR44936">
    <property type="entry name" value="SENSOR PROTEIN CREC"/>
    <property type="match status" value="1"/>
</dbReference>
<dbReference type="SUPFAM" id="SSF55874">
    <property type="entry name" value="ATPase domain of HSP90 chaperone/DNA topoisomerase II/histidine kinase"/>
    <property type="match status" value="2"/>
</dbReference>
<dbReference type="GO" id="GO:0005886">
    <property type="term" value="C:plasma membrane"/>
    <property type="evidence" value="ECO:0007669"/>
    <property type="project" value="TreeGrafter"/>
</dbReference>
<dbReference type="PROSITE" id="PS50109">
    <property type="entry name" value="HIS_KIN"/>
    <property type="match status" value="1"/>
</dbReference>
<organism evidence="8 9">
    <name type="scientific">Azotobacter beijerinckii</name>
    <dbReference type="NCBI Taxonomy" id="170623"/>
    <lineage>
        <taxon>Bacteria</taxon>
        <taxon>Pseudomonadati</taxon>
        <taxon>Pseudomonadota</taxon>
        <taxon>Gammaproteobacteria</taxon>
        <taxon>Pseudomonadales</taxon>
        <taxon>Pseudomonadaceae</taxon>
        <taxon>Azotobacter</taxon>
    </lineage>
</organism>
<keyword evidence="6" id="KW-0067">ATP-binding</keyword>
<dbReference type="GO" id="GO:0005524">
    <property type="term" value="F:ATP binding"/>
    <property type="evidence" value="ECO:0007669"/>
    <property type="project" value="UniProtKB-KW"/>
</dbReference>
<keyword evidence="5 8" id="KW-0418">Kinase</keyword>
<dbReference type="EMBL" id="FNYQ01000086">
    <property type="protein sequence ID" value="SEJ37268.1"/>
    <property type="molecule type" value="Genomic_DNA"/>
</dbReference>
<proteinExistence type="predicted"/>
<dbReference type="InterPro" id="IPR050980">
    <property type="entry name" value="2C_sensor_his_kinase"/>
</dbReference>